<dbReference type="EMBL" id="CP022684">
    <property type="protein sequence ID" value="AUM14295.1"/>
    <property type="molecule type" value="Genomic_DNA"/>
</dbReference>
<dbReference type="SUPFAM" id="SSF52540">
    <property type="entry name" value="P-loop containing nucleoside triphosphate hydrolases"/>
    <property type="match status" value="1"/>
</dbReference>
<keyword evidence="8" id="KW-0408">Iron</keyword>
<dbReference type="GO" id="GO:0005524">
    <property type="term" value="F:ATP binding"/>
    <property type="evidence" value="ECO:0007669"/>
    <property type="project" value="UniProtKB-KW"/>
</dbReference>
<evidence type="ECO:0000256" key="11">
    <source>
        <dbReference type="ARBA" id="ARBA00023204"/>
    </source>
</evidence>
<evidence type="ECO:0000256" key="2">
    <source>
        <dbReference type="ARBA" id="ARBA00022723"/>
    </source>
</evidence>
<dbReference type="Gene3D" id="1.10.30.20">
    <property type="entry name" value="Bacterial XPD DNA helicase, FeS cluster domain"/>
    <property type="match status" value="1"/>
</dbReference>
<dbReference type="InterPro" id="IPR042493">
    <property type="entry name" value="XPD_DNA_FeS"/>
</dbReference>
<dbReference type="InterPro" id="IPR010614">
    <property type="entry name" value="RAD3-like_helicase_DEAD"/>
</dbReference>
<dbReference type="GO" id="GO:0003677">
    <property type="term" value="F:DNA binding"/>
    <property type="evidence" value="ECO:0007669"/>
    <property type="project" value="UniProtKB-KW"/>
</dbReference>
<evidence type="ECO:0000313" key="15">
    <source>
        <dbReference type="EMBL" id="AUM14295.1"/>
    </source>
</evidence>
<keyword evidence="3" id="KW-0547">Nucleotide-binding</keyword>
<keyword evidence="10" id="KW-0238">DNA-binding</keyword>
<dbReference type="Pfam" id="PF06733">
    <property type="entry name" value="DEAD_2"/>
    <property type="match status" value="1"/>
</dbReference>
<dbReference type="InterPro" id="IPR045028">
    <property type="entry name" value="DinG/Rad3-like"/>
</dbReference>
<keyword evidence="7" id="KW-0067">ATP-binding</keyword>
<dbReference type="Gene3D" id="3.90.320.10">
    <property type="match status" value="1"/>
</dbReference>
<dbReference type="GO" id="GO:0003678">
    <property type="term" value="F:DNA helicase activity"/>
    <property type="evidence" value="ECO:0007669"/>
    <property type="project" value="InterPro"/>
</dbReference>
<sequence>MKLREFRVSATDLAHFCCRKGGVVSGNERKPSAQQGIQGHQFIQQQRPQHYQREVSIKKSITTDRCHWILAGRIDGLQHENVTILEEIKTTYCSETELPDDQHQIHLAQAQLYGALICQQQNLTEVLLRITYLKLDDAHIYYREQLYSHQELEAFLNHCIAQYSNWLNHYCIFLDTRNSALQEQPFPFDDYRAGQRSLSATLYRDIRDCNPGIYHAPTGLGKTIGLLFPALKHLAAGNIAKIWYLTAKNSGHNSVRQALAHMNSPLPLRILYLQAREKTCSGCIAAGQSGCKHLTNHYDRLPAARDAFQSSSHFNEQDLLKLAQEHQLCPHQLTRDLLPWVDVVVADYNYVFDPYTRLTDPLTGSKSICLLIDEAHNLPQRARSMFSAELSVPCINQLQKAITDTDLQKRLRSIGRTLQTLLKDVDDGVTTLPSNLINTLQFTADQLNEWFAQQNWLLFPNDIFENIMALWRFAQRATKIEAEDTILCSQQPARIQIFCTDPAPQLERISSGFHSCHYFSGSLLPLNFFQRSISTQPLPSQLVLASPFPPENLLTLVAPVNTRFHNRVRSMHQIVELIQTLWQCRPGRYLMALPSYEYLRSIMTELEQYPGIPLLCQSQTSSPETHQTFHQQLQKEHYLAGVITGGLFAESIDLNNKLDGVIIIGTCLPPPSTEIEQIKAQFDQQGQSGFDFAYRYPGINRVIQTAGRVIRSERDRGVVLLVDDRFTQPVYRNLLPSHWQPHTVKSSIELKQALSAFAPN</sequence>
<dbReference type="SMART" id="SM00491">
    <property type="entry name" value="HELICc2"/>
    <property type="match status" value="1"/>
</dbReference>
<dbReference type="AlphaFoldDB" id="A0A2K9LS65"/>
<dbReference type="GO" id="GO:0016818">
    <property type="term" value="F:hydrolase activity, acting on acid anhydrides, in phosphorus-containing anhydrides"/>
    <property type="evidence" value="ECO:0007669"/>
    <property type="project" value="InterPro"/>
</dbReference>
<dbReference type="PANTHER" id="PTHR11472:SF34">
    <property type="entry name" value="REGULATOR OF TELOMERE ELONGATION HELICASE 1"/>
    <property type="match status" value="1"/>
</dbReference>
<dbReference type="InterPro" id="IPR027417">
    <property type="entry name" value="P-loop_NTPase"/>
</dbReference>
<evidence type="ECO:0000256" key="5">
    <source>
        <dbReference type="ARBA" id="ARBA00022801"/>
    </source>
</evidence>
<accession>A0A2K9LS65</accession>
<evidence type="ECO:0000256" key="1">
    <source>
        <dbReference type="ARBA" id="ARBA00022485"/>
    </source>
</evidence>
<dbReference type="Pfam" id="PF13307">
    <property type="entry name" value="Helicase_C_2"/>
    <property type="match status" value="1"/>
</dbReference>
<dbReference type="InterPro" id="IPR011604">
    <property type="entry name" value="PDDEXK-like_dom_sf"/>
</dbReference>
<evidence type="ECO:0000256" key="10">
    <source>
        <dbReference type="ARBA" id="ARBA00023125"/>
    </source>
</evidence>
<keyword evidence="16" id="KW-1185">Reference proteome</keyword>
<dbReference type="Gene3D" id="1.10.275.40">
    <property type="match status" value="1"/>
</dbReference>
<protein>
    <recommendedName>
        <fullName evidence="14">Helicase ATP-binding domain-containing protein</fullName>
    </recommendedName>
</protein>
<proteinExistence type="inferred from homology"/>
<dbReference type="OrthoDB" id="9765586at2"/>
<evidence type="ECO:0000313" key="16">
    <source>
        <dbReference type="Proteomes" id="UP000235116"/>
    </source>
</evidence>
<keyword evidence="5" id="KW-0378">Hydrolase</keyword>
<keyword evidence="11" id="KW-0234">DNA repair</keyword>
<keyword evidence="4" id="KW-0227">DNA damage</keyword>
<dbReference type="SMART" id="SM00488">
    <property type="entry name" value="DEXDc2"/>
    <property type="match status" value="1"/>
</dbReference>
<dbReference type="InterPro" id="IPR006555">
    <property type="entry name" value="ATP-dep_Helicase_C"/>
</dbReference>
<evidence type="ECO:0000256" key="12">
    <source>
        <dbReference type="ARBA" id="ARBA00023235"/>
    </source>
</evidence>
<evidence type="ECO:0000256" key="4">
    <source>
        <dbReference type="ARBA" id="ARBA00022763"/>
    </source>
</evidence>
<dbReference type="KEGG" id="kak:Kalk_18520"/>
<evidence type="ECO:0000256" key="8">
    <source>
        <dbReference type="ARBA" id="ARBA00023004"/>
    </source>
</evidence>
<evidence type="ECO:0000256" key="3">
    <source>
        <dbReference type="ARBA" id="ARBA00022741"/>
    </source>
</evidence>
<dbReference type="PROSITE" id="PS51193">
    <property type="entry name" value="HELICASE_ATP_BIND_2"/>
    <property type="match status" value="1"/>
</dbReference>
<evidence type="ECO:0000256" key="6">
    <source>
        <dbReference type="ARBA" id="ARBA00022806"/>
    </source>
</evidence>
<keyword evidence="9" id="KW-0411">Iron-sulfur</keyword>
<dbReference type="GO" id="GO:0051539">
    <property type="term" value="F:4 iron, 4 sulfur cluster binding"/>
    <property type="evidence" value="ECO:0007669"/>
    <property type="project" value="UniProtKB-KW"/>
</dbReference>
<dbReference type="GO" id="GO:0046872">
    <property type="term" value="F:metal ion binding"/>
    <property type="evidence" value="ECO:0007669"/>
    <property type="project" value="UniProtKB-KW"/>
</dbReference>
<comment type="similarity">
    <text evidence="13">Belongs to the helicase family. DinG subfamily.</text>
</comment>
<dbReference type="Proteomes" id="UP000235116">
    <property type="component" value="Chromosome"/>
</dbReference>
<evidence type="ECO:0000256" key="9">
    <source>
        <dbReference type="ARBA" id="ARBA00023014"/>
    </source>
</evidence>
<dbReference type="PANTHER" id="PTHR11472">
    <property type="entry name" value="DNA REPAIR DEAD HELICASE RAD3/XP-D SUBFAMILY MEMBER"/>
    <property type="match status" value="1"/>
</dbReference>
<evidence type="ECO:0000256" key="13">
    <source>
        <dbReference type="ARBA" id="ARBA00038058"/>
    </source>
</evidence>
<keyword evidence="1" id="KW-0004">4Fe-4S</keyword>
<evidence type="ECO:0000259" key="14">
    <source>
        <dbReference type="PROSITE" id="PS51193"/>
    </source>
</evidence>
<keyword evidence="6" id="KW-0347">Helicase</keyword>
<dbReference type="GO" id="GO:0006281">
    <property type="term" value="P:DNA repair"/>
    <property type="evidence" value="ECO:0007669"/>
    <property type="project" value="UniProtKB-KW"/>
</dbReference>
<reference evidence="16" key="1">
    <citation type="submission" date="2017-08" db="EMBL/GenBank/DDBJ databases">
        <title>Direct submision.</title>
        <authorList>
            <person name="Kim S.-J."/>
            <person name="Rhee S.-K."/>
        </authorList>
    </citation>
    <scope>NUCLEOTIDE SEQUENCE [LARGE SCALE GENOMIC DNA]</scope>
    <source>
        <strain evidence="16">GI5</strain>
    </source>
</reference>
<dbReference type="InterPro" id="IPR014013">
    <property type="entry name" value="Helic_SF1/SF2_ATP-bd_DinG/Rad3"/>
</dbReference>
<dbReference type="Gene3D" id="3.40.50.300">
    <property type="entry name" value="P-loop containing nucleotide triphosphate hydrolases"/>
    <property type="match status" value="2"/>
</dbReference>
<feature type="domain" description="Helicase ATP-binding" evidence="14">
    <location>
        <begin position="181"/>
        <end position="423"/>
    </location>
</feature>
<organism evidence="15 16">
    <name type="scientific">Ketobacter alkanivorans</name>
    <dbReference type="NCBI Taxonomy" id="1917421"/>
    <lineage>
        <taxon>Bacteria</taxon>
        <taxon>Pseudomonadati</taxon>
        <taxon>Pseudomonadota</taxon>
        <taxon>Gammaproteobacteria</taxon>
        <taxon>Pseudomonadales</taxon>
        <taxon>Ketobacteraceae</taxon>
        <taxon>Ketobacter</taxon>
    </lineage>
</organism>
<dbReference type="InterPro" id="IPR006554">
    <property type="entry name" value="Helicase-like_DEXD_c2"/>
</dbReference>
<dbReference type="RefSeq" id="WP_101895669.1">
    <property type="nucleotide sequence ID" value="NZ_CP022684.1"/>
</dbReference>
<gene>
    <name evidence="15" type="ORF">Kalk_18520</name>
</gene>
<name>A0A2K9LS65_9GAMM</name>
<keyword evidence="2" id="KW-0479">Metal-binding</keyword>
<keyword evidence="12" id="KW-0413">Isomerase</keyword>
<evidence type="ECO:0000256" key="7">
    <source>
        <dbReference type="ARBA" id="ARBA00022840"/>
    </source>
</evidence>